<reference evidence="4" key="4">
    <citation type="submission" date="2025-05" db="UniProtKB">
        <authorList>
            <consortium name="EnsemblFungi"/>
        </authorList>
    </citation>
    <scope>IDENTIFICATION</scope>
    <source>
        <strain evidence="4">isolate 1-1 / race 1 (BBBD)</strain>
    </source>
</reference>
<reference evidence="3" key="1">
    <citation type="submission" date="2009-11" db="EMBL/GenBank/DDBJ databases">
        <authorList>
            <consortium name="The Broad Institute Genome Sequencing Platform"/>
            <person name="Ward D."/>
            <person name="Feldgarden M."/>
            <person name="Earl A."/>
            <person name="Young S.K."/>
            <person name="Zeng Q."/>
            <person name="Koehrsen M."/>
            <person name="Alvarado L."/>
            <person name="Berlin A."/>
            <person name="Bochicchio J."/>
            <person name="Borenstein D."/>
            <person name="Chapman S.B."/>
            <person name="Chen Z."/>
            <person name="Engels R."/>
            <person name="Freedman E."/>
            <person name="Gellesch M."/>
            <person name="Goldberg J."/>
            <person name="Griggs A."/>
            <person name="Gujja S."/>
            <person name="Heilman E."/>
            <person name="Heiman D."/>
            <person name="Hepburn T."/>
            <person name="Howarth C."/>
            <person name="Jen D."/>
            <person name="Larson L."/>
            <person name="Lewis B."/>
            <person name="Mehta T."/>
            <person name="Park D."/>
            <person name="Pearson M."/>
            <person name="Roberts A."/>
            <person name="Saif S."/>
            <person name="Shea T."/>
            <person name="Shenoy N."/>
            <person name="Sisk P."/>
            <person name="Stolte C."/>
            <person name="Sykes S."/>
            <person name="Thomson T."/>
            <person name="Walk T."/>
            <person name="White J."/>
            <person name="Yandava C."/>
            <person name="Izard J."/>
            <person name="Baranova O.V."/>
            <person name="Blanton J.M."/>
            <person name="Tanner A.C."/>
            <person name="Dewhirst F.E."/>
            <person name="Haas B."/>
            <person name="Nusbaum C."/>
            <person name="Birren B."/>
        </authorList>
    </citation>
    <scope>NUCLEOTIDE SEQUENCE [LARGE SCALE GENOMIC DNA]</scope>
    <source>
        <strain evidence="3">1-1 BBBD Race 1</strain>
    </source>
</reference>
<feature type="region of interest" description="Disordered" evidence="2">
    <location>
        <begin position="1"/>
        <end position="65"/>
    </location>
</feature>
<sequence>MSLFPKSRRFPPQKGSEVPSPGRYNPTLHDPSQDPWRKGPLEIFKAPRNKESDPGPDTFGLYNPDQHYDNIHGSRPRPRALSTLATPSKHHKELLRLESKLSERESNITHLTETLQKSEQTTKEIRNALNKSETDNNSLRSEVDRIKKQLHGVAGLHAKVIELEAEHDKSKKRREKEISSLKTELRLVEDRASQYLAEKQDLQGDLQRLQASASQVAELVSLVHEGAAREDLLYEVFDSLLETNDIQMQQLMDLEMDLHSEREELKQSLAELRVESKYGQQLSDQQLREKDIECQLAHQRTFQIQTELSESRVICSSLEKSLIDSSDALKDLSGSCLSKCKELEKLQADLEKRDCKIAELNNSIRALESQAVESNAQFQRSQEDHSLAADAWQQKQSELQSSLKKLEKDLREEKSKRNKLTGELLLTKQAEAALQGEVEHAQNLSTQLEEVERENEQLRMINDLLMRQSNLNAAEAAKVEKLNTELVSQRNPAQKVKILDRMRKEIKEERENTVKLENQLWAANSEIKSLKDELFAYQSVSHPTSAPTTQASTIHNGMGISRVTRAPLSEVMKTFDNQPDVREKGKKVEKEDAIRPTPKITMRTKGRHQSSNFATPPDFIQETVAELAPSAQEPQQPKPSKLPINNTYHPKVLRKKDDLRKDKLMTIHKNQADNAKTNINNAGEVSLGAIKMQGKMTLEELR</sequence>
<feature type="compositionally biased region" description="Basic residues" evidence="2">
    <location>
        <begin position="1"/>
        <end position="11"/>
    </location>
</feature>
<dbReference type="EnsemblFungi" id="PTTG_02915-t43_1">
    <property type="protein sequence ID" value="PTTG_02915-t43_1-p1"/>
    <property type="gene ID" value="PTTG_02915"/>
</dbReference>
<organism evidence="3">
    <name type="scientific">Puccinia triticina (isolate 1-1 / race 1 (BBBD))</name>
    <name type="common">Brown leaf rust fungus</name>
    <dbReference type="NCBI Taxonomy" id="630390"/>
    <lineage>
        <taxon>Eukaryota</taxon>
        <taxon>Fungi</taxon>
        <taxon>Dikarya</taxon>
        <taxon>Basidiomycota</taxon>
        <taxon>Pucciniomycotina</taxon>
        <taxon>Pucciniomycetes</taxon>
        <taxon>Pucciniales</taxon>
        <taxon>Pucciniaceae</taxon>
        <taxon>Puccinia</taxon>
    </lineage>
</organism>
<dbReference type="Proteomes" id="UP000005240">
    <property type="component" value="Unassembled WGS sequence"/>
</dbReference>
<feature type="region of interest" description="Disordered" evidence="2">
    <location>
        <begin position="628"/>
        <end position="649"/>
    </location>
</feature>
<dbReference type="AlphaFoldDB" id="A0A180GWP1"/>
<evidence type="ECO:0000256" key="2">
    <source>
        <dbReference type="SAM" id="MobiDB-lite"/>
    </source>
</evidence>
<feature type="coiled-coil region" evidence="1">
    <location>
        <begin position="343"/>
        <end position="468"/>
    </location>
</feature>
<keyword evidence="1" id="KW-0175">Coiled coil</keyword>
<feature type="coiled-coil region" evidence="1">
    <location>
        <begin position="111"/>
        <end position="219"/>
    </location>
</feature>
<name>A0A180GWP1_PUCT1</name>
<keyword evidence="5" id="KW-1185">Reference proteome</keyword>
<evidence type="ECO:0008006" key="6">
    <source>
        <dbReference type="Google" id="ProtNLM"/>
    </source>
</evidence>
<gene>
    <name evidence="3" type="ORF">PTTG_02915</name>
</gene>
<reference evidence="4 5" key="3">
    <citation type="journal article" date="2017" name="G3 (Bethesda)">
        <title>Comparative analysis highlights variable genome content of wheat rusts and divergence of the mating loci.</title>
        <authorList>
            <person name="Cuomo C.A."/>
            <person name="Bakkeren G."/>
            <person name="Khalil H.B."/>
            <person name="Panwar V."/>
            <person name="Joly D."/>
            <person name="Linning R."/>
            <person name="Sakthikumar S."/>
            <person name="Song X."/>
            <person name="Adiconis X."/>
            <person name="Fan L."/>
            <person name="Goldberg J.M."/>
            <person name="Levin J.Z."/>
            <person name="Young S."/>
            <person name="Zeng Q."/>
            <person name="Anikster Y."/>
            <person name="Bruce M."/>
            <person name="Wang M."/>
            <person name="Yin C."/>
            <person name="McCallum B."/>
            <person name="Szabo L.J."/>
            <person name="Hulbert S."/>
            <person name="Chen X."/>
            <person name="Fellers J.P."/>
        </authorList>
    </citation>
    <scope>NUCLEOTIDE SEQUENCE</scope>
    <source>
        <strain evidence="5">Isolate 1-1 / race 1 (BBBD)</strain>
        <strain evidence="4">isolate 1-1 / race 1 (BBBD)</strain>
    </source>
</reference>
<reference evidence="3" key="2">
    <citation type="submission" date="2016-05" db="EMBL/GenBank/DDBJ databases">
        <title>Comparative analysis highlights variable genome content of wheat rusts and divergence of the mating loci.</title>
        <authorList>
            <person name="Cuomo C.A."/>
            <person name="Bakkeren G."/>
            <person name="Szabo L."/>
            <person name="Khalil H."/>
            <person name="Joly D."/>
            <person name="Goldberg J."/>
            <person name="Young S."/>
            <person name="Zeng Q."/>
            <person name="Fellers J."/>
        </authorList>
    </citation>
    <scope>NUCLEOTIDE SEQUENCE [LARGE SCALE GENOMIC DNA]</scope>
    <source>
        <strain evidence="3">1-1 BBBD Race 1</strain>
    </source>
</reference>
<evidence type="ECO:0000313" key="4">
    <source>
        <dbReference type="EnsemblFungi" id="PTTG_02915-t43_1-p1"/>
    </source>
</evidence>
<feature type="compositionally biased region" description="Basic and acidic residues" evidence="2">
    <location>
        <begin position="31"/>
        <end position="40"/>
    </location>
</feature>
<evidence type="ECO:0000256" key="1">
    <source>
        <dbReference type="SAM" id="Coils"/>
    </source>
</evidence>
<dbReference type="OrthoDB" id="419631at2759"/>
<proteinExistence type="predicted"/>
<evidence type="ECO:0000313" key="3">
    <source>
        <dbReference type="EMBL" id="OAV96702.1"/>
    </source>
</evidence>
<protein>
    <recommendedName>
        <fullName evidence="6">Hyaluronan-mediated motility receptor C-terminal domain-containing protein</fullName>
    </recommendedName>
</protein>
<feature type="coiled-coil region" evidence="1">
    <location>
        <begin position="499"/>
        <end position="533"/>
    </location>
</feature>
<evidence type="ECO:0000313" key="5">
    <source>
        <dbReference type="Proteomes" id="UP000005240"/>
    </source>
</evidence>
<dbReference type="VEuPathDB" id="FungiDB:PTTG_02915"/>
<accession>A0A180GWP1</accession>
<dbReference type="EMBL" id="ADAS02000018">
    <property type="protein sequence ID" value="OAV96702.1"/>
    <property type="molecule type" value="Genomic_DNA"/>
</dbReference>